<evidence type="ECO:0000313" key="2">
    <source>
        <dbReference type="EMBL" id="EAZ90089.1"/>
    </source>
</evidence>
<sequence length="131" mass="15753">MSELPVIQKTYDFVKWIVPILNKLPRDHKFLLGDRMITELYELLEGLLRARYAKEKLTQLQSLNSELDVLRYQTRLLYDFELISLKRYQYINQQLQGIGIELGGWIKQQKQQNINLKNQHNNHYQHRANLN</sequence>
<dbReference type="Pfam" id="PF22296">
    <property type="entry name" value="bAvd"/>
    <property type="match status" value="1"/>
</dbReference>
<protein>
    <recommendedName>
        <fullName evidence="1">bAvd-like domain-containing protein</fullName>
    </recommendedName>
</protein>
<dbReference type="SUPFAM" id="SSF158446">
    <property type="entry name" value="IVS-encoded protein-like"/>
    <property type="match status" value="1"/>
</dbReference>
<dbReference type="InterPro" id="IPR055360">
    <property type="entry name" value="bAvd"/>
</dbReference>
<dbReference type="eggNOG" id="ENOG5032RM0">
    <property type="taxonomic scope" value="Bacteria"/>
</dbReference>
<organism evidence="2 3">
    <name type="scientific">Crocosphaera chwakensis CCY0110</name>
    <dbReference type="NCBI Taxonomy" id="391612"/>
    <lineage>
        <taxon>Bacteria</taxon>
        <taxon>Bacillati</taxon>
        <taxon>Cyanobacteriota</taxon>
        <taxon>Cyanophyceae</taxon>
        <taxon>Oscillatoriophycideae</taxon>
        <taxon>Chroococcales</taxon>
        <taxon>Aphanothecaceae</taxon>
        <taxon>Crocosphaera</taxon>
        <taxon>Crocosphaera chwakensis</taxon>
    </lineage>
</organism>
<reference evidence="2 3" key="1">
    <citation type="submission" date="2007-03" db="EMBL/GenBank/DDBJ databases">
        <authorList>
            <person name="Stal L."/>
            <person name="Ferriera S."/>
            <person name="Johnson J."/>
            <person name="Kravitz S."/>
            <person name="Beeson K."/>
            <person name="Sutton G."/>
            <person name="Rogers Y.-H."/>
            <person name="Friedman R."/>
            <person name="Frazier M."/>
            <person name="Venter J.C."/>
        </authorList>
    </citation>
    <scope>NUCLEOTIDE SEQUENCE [LARGE SCALE GENOMIC DNA]</scope>
    <source>
        <strain evidence="2 3">CCY0110</strain>
    </source>
</reference>
<dbReference type="OrthoDB" id="514908at2"/>
<name>A3ITZ4_9CHRO</name>
<comment type="caution">
    <text evidence="2">The sequence shown here is derived from an EMBL/GenBank/DDBJ whole genome shotgun (WGS) entry which is preliminary data.</text>
</comment>
<dbReference type="NCBIfam" id="NF033474">
    <property type="entry name" value="DivGenRetAVD"/>
    <property type="match status" value="1"/>
</dbReference>
<gene>
    <name evidence="2" type="ORF">CY0110_15125</name>
</gene>
<evidence type="ECO:0000313" key="3">
    <source>
        <dbReference type="Proteomes" id="UP000003781"/>
    </source>
</evidence>
<dbReference type="Proteomes" id="UP000003781">
    <property type="component" value="Unassembled WGS sequence"/>
</dbReference>
<proteinExistence type="predicted"/>
<evidence type="ECO:0000259" key="1">
    <source>
        <dbReference type="Pfam" id="PF22296"/>
    </source>
</evidence>
<dbReference type="AlphaFoldDB" id="A3ITZ4"/>
<keyword evidence="3" id="KW-1185">Reference proteome</keyword>
<dbReference type="RefSeq" id="WP_008276849.1">
    <property type="nucleotide sequence ID" value="NZ_AAXW01000031.1"/>
</dbReference>
<dbReference type="CDD" id="cd16376">
    <property type="entry name" value="Avd_like"/>
    <property type="match status" value="1"/>
</dbReference>
<feature type="domain" description="bAvd-like" evidence="1">
    <location>
        <begin position="7"/>
        <end position="108"/>
    </location>
</feature>
<dbReference type="EMBL" id="AAXW01000031">
    <property type="protein sequence ID" value="EAZ90089.1"/>
    <property type="molecule type" value="Genomic_DNA"/>
</dbReference>
<dbReference type="InterPro" id="IPR036583">
    <property type="entry name" value="23S_rRNA_IVS_sf"/>
</dbReference>
<accession>A3ITZ4</accession>
<dbReference type="Gene3D" id="1.20.1440.60">
    <property type="entry name" value="23S rRNA-intervening sequence"/>
    <property type="match status" value="1"/>
</dbReference>